<sequence length="247" mass="27125">MPATDSAIMSTATSAVYVTYDVDNPPPHPGPSWTRFVCISDTHSHIYSVPPGDVLLHSGDLSNGGYLDRLRVTVEWLRSLPHPIKIFIAGNHDTVARAQDLVRNDASRSAGMCYLEHDSVVITAPSGREWEVYGSPASPRHSCGAFQYEYDEGAELYKIIPPTIDVLLTHTPPFDICDRTRKGKRAGCRDLADRLKSEDLQRCRLHVFGHIHESHGAQLIGNGDRARVSVNAALAYGGQAVIVDLKD</sequence>
<dbReference type="SUPFAM" id="SSF56300">
    <property type="entry name" value="Metallo-dependent phosphatases"/>
    <property type="match status" value="1"/>
</dbReference>
<dbReference type="OrthoDB" id="630188at2759"/>
<evidence type="ECO:0000259" key="1">
    <source>
        <dbReference type="Pfam" id="PF00149"/>
    </source>
</evidence>
<dbReference type="EMBL" id="KB467942">
    <property type="protein sequence ID" value="PCH37820.1"/>
    <property type="molecule type" value="Genomic_DNA"/>
</dbReference>
<dbReference type="PANTHER" id="PTHR12905:SF0">
    <property type="entry name" value="CALCINEURIN-LIKE PHOSPHOESTERASE DOMAIN-CONTAINING PROTEIN"/>
    <property type="match status" value="1"/>
</dbReference>
<dbReference type="Pfam" id="PF00149">
    <property type="entry name" value="Metallophos"/>
    <property type="match status" value="1"/>
</dbReference>
<dbReference type="OMA" id="HTPPYGI"/>
<dbReference type="InterPro" id="IPR029052">
    <property type="entry name" value="Metallo-depent_PP-like"/>
</dbReference>
<feature type="domain" description="Calcineurin-like phosphoesterase" evidence="1">
    <location>
        <begin position="35"/>
        <end position="213"/>
    </location>
</feature>
<protein>
    <submittedName>
        <fullName evidence="2">Metallo-dependent phosphatase</fullName>
    </submittedName>
</protein>
<gene>
    <name evidence="2" type="ORF">WOLCODRAFT_130500</name>
</gene>
<name>A0A2H3J6E7_WOLCO</name>
<dbReference type="PANTHER" id="PTHR12905">
    <property type="entry name" value="METALLOPHOSPHOESTERASE"/>
    <property type="match status" value="1"/>
</dbReference>
<dbReference type="CDD" id="cd07379">
    <property type="entry name" value="MPP_239FB"/>
    <property type="match status" value="1"/>
</dbReference>
<dbReference type="AlphaFoldDB" id="A0A2H3J6E7"/>
<dbReference type="STRING" id="742152.A0A2H3J6E7"/>
<dbReference type="GO" id="GO:0016787">
    <property type="term" value="F:hydrolase activity"/>
    <property type="evidence" value="ECO:0007669"/>
    <property type="project" value="InterPro"/>
</dbReference>
<keyword evidence="3" id="KW-1185">Reference proteome</keyword>
<reference evidence="2 3" key="1">
    <citation type="journal article" date="2012" name="Science">
        <title>The Paleozoic origin of enzymatic lignin decomposition reconstructed from 31 fungal genomes.</title>
        <authorList>
            <person name="Floudas D."/>
            <person name="Binder M."/>
            <person name="Riley R."/>
            <person name="Barry K."/>
            <person name="Blanchette R.A."/>
            <person name="Henrissat B."/>
            <person name="Martinez A.T."/>
            <person name="Otillar R."/>
            <person name="Spatafora J.W."/>
            <person name="Yadav J.S."/>
            <person name="Aerts A."/>
            <person name="Benoit I."/>
            <person name="Boyd A."/>
            <person name="Carlson A."/>
            <person name="Copeland A."/>
            <person name="Coutinho P.M."/>
            <person name="de Vries R.P."/>
            <person name="Ferreira P."/>
            <person name="Findley K."/>
            <person name="Foster B."/>
            <person name="Gaskell J."/>
            <person name="Glotzer D."/>
            <person name="Gorecki P."/>
            <person name="Heitman J."/>
            <person name="Hesse C."/>
            <person name="Hori C."/>
            <person name="Igarashi K."/>
            <person name="Jurgens J.A."/>
            <person name="Kallen N."/>
            <person name="Kersten P."/>
            <person name="Kohler A."/>
            <person name="Kuees U."/>
            <person name="Kumar T.K.A."/>
            <person name="Kuo A."/>
            <person name="LaButti K."/>
            <person name="Larrondo L.F."/>
            <person name="Lindquist E."/>
            <person name="Ling A."/>
            <person name="Lombard V."/>
            <person name="Lucas S."/>
            <person name="Lundell T."/>
            <person name="Martin R."/>
            <person name="McLaughlin D.J."/>
            <person name="Morgenstern I."/>
            <person name="Morin E."/>
            <person name="Murat C."/>
            <person name="Nagy L.G."/>
            <person name="Nolan M."/>
            <person name="Ohm R.A."/>
            <person name="Patyshakuliyeva A."/>
            <person name="Rokas A."/>
            <person name="Ruiz-Duenas F.J."/>
            <person name="Sabat G."/>
            <person name="Salamov A."/>
            <person name="Samejima M."/>
            <person name="Schmutz J."/>
            <person name="Slot J.C."/>
            <person name="St John F."/>
            <person name="Stenlid J."/>
            <person name="Sun H."/>
            <person name="Sun S."/>
            <person name="Syed K."/>
            <person name="Tsang A."/>
            <person name="Wiebenga A."/>
            <person name="Young D."/>
            <person name="Pisabarro A."/>
            <person name="Eastwood D.C."/>
            <person name="Martin F."/>
            <person name="Cullen D."/>
            <person name="Grigoriev I.V."/>
            <person name="Hibbett D.S."/>
        </authorList>
    </citation>
    <scope>NUCLEOTIDE SEQUENCE [LARGE SCALE GENOMIC DNA]</scope>
    <source>
        <strain evidence="2 3">MD-104</strain>
    </source>
</reference>
<accession>A0A2H3J6E7</accession>
<organism evidence="2 3">
    <name type="scientific">Wolfiporia cocos (strain MD-104)</name>
    <name type="common">Brown rot fungus</name>
    <dbReference type="NCBI Taxonomy" id="742152"/>
    <lineage>
        <taxon>Eukaryota</taxon>
        <taxon>Fungi</taxon>
        <taxon>Dikarya</taxon>
        <taxon>Basidiomycota</taxon>
        <taxon>Agaricomycotina</taxon>
        <taxon>Agaricomycetes</taxon>
        <taxon>Polyporales</taxon>
        <taxon>Phaeolaceae</taxon>
        <taxon>Wolfiporia</taxon>
    </lineage>
</organism>
<evidence type="ECO:0000313" key="3">
    <source>
        <dbReference type="Proteomes" id="UP000218811"/>
    </source>
</evidence>
<dbReference type="Gene3D" id="3.60.21.10">
    <property type="match status" value="1"/>
</dbReference>
<proteinExistence type="predicted"/>
<dbReference type="InterPro" id="IPR051693">
    <property type="entry name" value="UPF0046_metallophosphoest"/>
</dbReference>
<dbReference type="Proteomes" id="UP000218811">
    <property type="component" value="Unassembled WGS sequence"/>
</dbReference>
<evidence type="ECO:0000313" key="2">
    <source>
        <dbReference type="EMBL" id="PCH37820.1"/>
    </source>
</evidence>
<dbReference type="InterPro" id="IPR004843">
    <property type="entry name" value="Calcineurin-like_PHP"/>
</dbReference>